<dbReference type="Gene3D" id="1.25.40.10">
    <property type="entry name" value="Tetratricopeptide repeat domain"/>
    <property type="match status" value="1"/>
</dbReference>
<evidence type="ECO:0008006" key="9">
    <source>
        <dbReference type="Google" id="ProtNLM"/>
    </source>
</evidence>
<keyword evidence="1" id="KW-0677">Repeat</keyword>
<dbReference type="SMART" id="SM00028">
    <property type="entry name" value="TPR"/>
    <property type="match status" value="1"/>
</dbReference>
<dbReference type="PROSITE" id="PS50005">
    <property type="entry name" value="TPR"/>
    <property type="match status" value="1"/>
</dbReference>
<evidence type="ECO:0000313" key="8">
    <source>
        <dbReference type="Proteomes" id="UP000654075"/>
    </source>
</evidence>
<dbReference type="SUPFAM" id="SSF48452">
    <property type="entry name" value="TPR-like"/>
    <property type="match status" value="1"/>
</dbReference>
<dbReference type="InterPro" id="IPR013105">
    <property type="entry name" value="TPR_2"/>
</dbReference>
<gene>
    <name evidence="5" type="ORF">PGLA1383_LOCUS23205</name>
    <name evidence="6" type="ORF">PGLA2088_LOCUS39267</name>
</gene>
<evidence type="ECO:0000256" key="4">
    <source>
        <dbReference type="SAM" id="MobiDB-lite"/>
    </source>
</evidence>
<keyword evidence="8" id="KW-1185">Reference proteome</keyword>
<dbReference type="PANTHER" id="PTHR11242">
    <property type="entry name" value="ARYL HYDROCARBON RECEPTOR INTERACTING PROTEIN RELATED"/>
    <property type="match status" value="1"/>
</dbReference>
<accession>A0A813L554</accession>
<feature type="region of interest" description="Disordered" evidence="4">
    <location>
        <begin position="98"/>
        <end position="142"/>
    </location>
</feature>
<protein>
    <recommendedName>
        <fullName evidence="9">Peptidylprolyl isomerase</fullName>
    </recommendedName>
</protein>
<dbReference type="AlphaFoldDB" id="A0A813L554"/>
<feature type="repeat" description="TPR" evidence="3">
    <location>
        <begin position="28"/>
        <end position="61"/>
    </location>
</feature>
<feature type="compositionally biased region" description="Acidic residues" evidence="4">
    <location>
        <begin position="111"/>
        <end position="131"/>
    </location>
</feature>
<dbReference type="OrthoDB" id="313235at2759"/>
<evidence type="ECO:0000256" key="1">
    <source>
        <dbReference type="ARBA" id="ARBA00022737"/>
    </source>
</evidence>
<dbReference type="InterPro" id="IPR039663">
    <property type="entry name" value="AIP/AIPL1/TTC9"/>
</dbReference>
<evidence type="ECO:0000256" key="3">
    <source>
        <dbReference type="PROSITE-ProRule" id="PRU00339"/>
    </source>
</evidence>
<feature type="non-terminal residue" evidence="6">
    <location>
        <position position="1"/>
    </location>
</feature>
<proteinExistence type="predicted"/>
<dbReference type="PANTHER" id="PTHR11242:SF0">
    <property type="entry name" value="TPR_REGION DOMAIN-CONTAINING PROTEIN"/>
    <property type="match status" value="1"/>
</dbReference>
<dbReference type="EMBL" id="CAJNNV010017330">
    <property type="protein sequence ID" value="CAE8605072.1"/>
    <property type="molecule type" value="Genomic_DNA"/>
</dbReference>
<reference evidence="6" key="1">
    <citation type="submission" date="2021-02" db="EMBL/GenBank/DDBJ databases">
        <authorList>
            <person name="Dougan E. K."/>
            <person name="Rhodes N."/>
            <person name="Thang M."/>
            <person name="Chan C."/>
        </authorList>
    </citation>
    <scope>NUCLEOTIDE SEQUENCE</scope>
</reference>
<keyword evidence="2 3" id="KW-0802">TPR repeat</keyword>
<evidence type="ECO:0000256" key="2">
    <source>
        <dbReference type="ARBA" id="ARBA00022803"/>
    </source>
</evidence>
<name>A0A813L554_POLGL</name>
<dbReference type="Proteomes" id="UP000654075">
    <property type="component" value="Unassembled WGS sequence"/>
</dbReference>
<dbReference type="Pfam" id="PF07719">
    <property type="entry name" value="TPR_2"/>
    <property type="match status" value="1"/>
</dbReference>
<organism evidence="6 7">
    <name type="scientific">Polarella glacialis</name>
    <name type="common">Dinoflagellate</name>
    <dbReference type="NCBI Taxonomy" id="89957"/>
    <lineage>
        <taxon>Eukaryota</taxon>
        <taxon>Sar</taxon>
        <taxon>Alveolata</taxon>
        <taxon>Dinophyceae</taxon>
        <taxon>Suessiales</taxon>
        <taxon>Suessiaceae</taxon>
        <taxon>Polarella</taxon>
    </lineage>
</organism>
<evidence type="ECO:0000313" key="7">
    <source>
        <dbReference type="Proteomes" id="UP000626109"/>
    </source>
</evidence>
<dbReference type="InterPro" id="IPR019734">
    <property type="entry name" value="TPR_rpt"/>
</dbReference>
<evidence type="ECO:0000313" key="5">
    <source>
        <dbReference type="EMBL" id="CAE8605072.1"/>
    </source>
</evidence>
<dbReference type="InterPro" id="IPR011990">
    <property type="entry name" value="TPR-like_helical_dom_sf"/>
</dbReference>
<evidence type="ECO:0000313" key="6">
    <source>
        <dbReference type="EMBL" id="CAE8716885.1"/>
    </source>
</evidence>
<dbReference type="Proteomes" id="UP000626109">
    <property type="component" value="Unassembled WGS sequence"/>
</dbReference>
<sequence>AACALHLEEWRVAVASCNSVLKEEPGSVKALFRRGTAHTNLGDLQAAGADFKRCLEADPGNADAKRGQEQVLRAMKHEDAKSKGMFAKMCQGLGDHSGIAVKENERPSLDDGTETEEEKGSEGDDESEPNEAEMKSLDGQSIEPGKWVRIEGLVSRTDLNGSEGRVVAWDSTERRWRLTLATELGVCVKPTNVVVMPPMPGFVMQRVKFGPARPPK</sequence>
<dbReference type="EMBL" id="CAJNNW010033051">
    <property type="protein sequence ID" value="CAE8716885.1"/>
    <property type="molecule type" value="Genomic_DNA"/>
</dbReference>
<comment type="caution">
    <text evidence="6">The sequence shown here is derived from an EMBL/GenBank/DDBJ whole genome shotgun (WGS) entry which is preliminary data.</text>
</comment>